<evidence type="ECO:0000313" key="2">
    <source>
        <dbReference type="Proteomes" id="UP001162131"/>
    </source>
</evidence>
<proteinExistence type="predicted"/>
<dbReference type="Proteomes" id="UP001162131">
    <property type="component" value="Unassembled WGS sequence"/>
</dbReference>
<organism evidence="1 2">
    <name type="scientific">Blepharisma stoltei</name>
    <dbReference type="NCBI Taxonomy" id="1481888"/>
    <lineage>
        <taxon>Eukaryota</taxon>
        <taxon>Sar</taxon>
        <taxon>Alveolata</taxon>
        <taxon>Ciliophora</taxon>
        <taxon>Postciliodesmatophora</taxon>
        <taxon>Heterotrichea</taxon>
        <taxon>Heterotrichida</taxon>
        <taxon>Blepharismidae</taxon>
        <taxon>Blepharisma</taxon>
    </lineage>
</organism>
<protein>
    <submittedName>
        <fullName evidence="1">Uncharacterized protein</fullName>
    </submittedName>
</protein>
<name>A0AAU9JYM9_9CILI</name>
<accession>A0AAU9JYM9</accession>
<evidence type="ECO:0000313" key="1">
    <source>
        <dbReference type="EMBL" id="CAG9326823.1"/>
    </source>
</evidence>
<dbReference type="EMBL" id="CAJZBQ010000041">
    <property type="protein sequence ID" value="CAG9326823.1"/>
    <property type="molecule type" value="Genomic_DNA"/>
</dbReference>
<dbReference type="AlphaFoldDB" id="A0AAU9JYM9"/>
<reference evidence="1" key="1">
    <citation type="submission" date="2021-09" db="EMBL/GenBank/DDBJ databases">
        <authorList>
            <consortium name="AG Swart"/>
            <person name="Singh M."/>
            <person name="Singh A."/>
            <person name="Seah K."/>
            <person name="Emmerich C."/>
        </authorList>
    </citation>
    <scope>NUCLEOTIDE SEQUENCE</scope>
    <source>
        <strain evidence="1">ATCC30299</strain>
    </source>
</reference>
<sequence>MANAIQNEASKLGWRWLLQVIIDHSKKLPVKLQVLDTAFIDSENDIGLWVYTDNLGYVHSKPKSQLKATEIVRSFLRNNLSKEEQVHFKNALDHKDEWLKIQYRDRKTCFSVKKDESRKVLYLSNLTKVMGQSFQTVFKDLEALQLYKSSAFSNDYFYIVYIDQSDDDFKFEMKKIIYNHNYPNRISRIDIISNLALEENIKKICNDAISYISDNYKVIHCEFLLIEDKQNKLWLAGLQNSAIYNKNSSPKNNKSVECDEMNFDSPLKHRAPSLNSSFLDLSRGSTPQFAKGHMRSYTNILPAKFLIDSSEKVFIRRRSKRQVSYANVIERVPITDFSAVIQDFQNHKSQSMKKLILPRSIWKLKHKSKTHLSMSYSQSTTSINEKNNENLPSKIKFRYFPKHIKGESKIVEAINRVFNSKAWLN</sequence>
<comment type="caution">
    <text evidence="1">The sequence shown here is derived from an EMBL/GenBank/DDBJ whole genome shotgun (WGS) entry which is preliminary data.</text>
</comment>
<gene>
    <name evidence="1" type="ORF">BSTOLATCC_MIC42088</name>
</gene>
<keyword evidence="2" id="KW-1185">Reference proteome</keyword>